<organism evidence="2 3">
    <name type="scientific">Billgrantia endophytica</name>
    <dbReference type="NCBI Taxonomy" id="2033802"/>
    <lineage>
        <taxon>Bacteria</taxon>
        <taxon>Pseudomonadati</taxon>
        <taxon>Pseudomonadota</taxon>
        <taxon>Gammaproteobacteria</taxon>
        <taxon>Oceanospirillales</taxon>
        <taxon>Halomonadaceae</taxon>
        <taxon>Billgrantia</taxon>
    </lineage>
</organism>
<dbReference type="Proteomes" id="UP000235803">
    <property type="component" value="Unassembled WGS sequence"/>
</dbReference>
<dbReference type="PANTHER" id="PTHR22642:SF2">
    <property type="entry name" value="PROTEIN LONG AFTER FAR-RED 3"/>
    <property type="match status" value="1"/>
</dbReference>
<dbReference type="InterPro" id="IPR013108">
    <property type="entry name" value="Amidohydro_3"/>
</dbReference>
<proteinExistence type="predicted"/>
<dbReference type="Pfam" id="PF07969">
    <property type="entry name" value="Amidohydro_3"/>
    <property type="match status" value="1"/>
</dbReference>
<dbReference type="Gene3D" id="3.10.310.70">
    <property type="match status" value="1"/>
</dbReference>
<reference evidence="2 3" key="1">
    <citation type="submission" date="2018-01" db="EMBL/GenBank/DDBJ databases">
        <title>Halomonas endophytica sp. nov., isolated from storage liquid in the stems of Populus euphratica.</title>
        <authorList>
            <person name="Chen C."/>
        </authorList>
    </citation>
    <scope>NUCLEOTIDE SEQUENCE [LARGE SCALE GENOMIC DNA]</scope>
    <source>
        <strain evidence="2 3">MC28</strain>
    </source>
</reference>
<keyword evidence="3" id="KW-1185">Reference proteome</keyword>
<dbReference type="PANTHER" id="PTHR22642">
    <property type="entry name" value="IMIDAZOLONEPROPIONASE"/>
    <property type="match status" value="1"/>
</dbReference>
<accession>A0A2N7U5N8</accession>
<feature type="domain" description="Amidohydrolase 3" evidence="1">
    <location>
        <begin position="54"/>
        <end position="536"/>
    </location>
</feature>
<dbReference type="InterPro" id="IPR033932">
    <property type="entry name" value="YtcJ-like"/>
</dbReference>
<dbReference type="CDD" id="cd01300">
    <property type="entry name" value="YtcJ_like"/>
    <property type="match status" value="1"/>
</dbReference>
<dbReference type="AlphaFoldDB" id="A0A2N7U5N8"/>
<gene>
    <name evidence="2" type="ORF">C1H69_08835</name>
</gene>
<dbReference type="InterPro" id="IPR032466">
    <property type="entry name" value="Metal_Hydrolase"/>
</dbReference>
<dbReference type="InterPro" id="IPR011059">
    <property type="entry name" value="Metal-dep_hydrolase_composite"/>
</dbReference>
<protein>
    <submittedName>
        <fullName evidence="2">Amidohydrolase</fullName>
    </submittedName>
</protein>
<dbReference type="RefSeq" id="WP_102653041.1">
    <property type="nucleotide sequence ID" value="NZ_PNRF01000017.1"/>
</dbReference>
<dbReference type="GO" id="GO:0016810">
    <property type="term" value="F:hydrolase activity, acting on carbon-nitrogen (but not peptide) bonds"/>
    <property type="evidence" value="ECO:0007669"/>
    <property type="project" value="InterPro"/>
</dbReference>
<sequence>MNITVYPARRLYTMNPSQPTGECLAVRDGRVLSVAPLDEIKRLGDVVIDERYADKVMMPGFVEGHSHALEGIIWDYVYLGWFDKIAPDGTLWAGVRDAGSIQQRLRRSLAALPVDQRLIAWGFDPIYFDGARLDKRLLDAVSPEVPIIVMHASLHVMTVNSAVIDAIQVSEKQIDGIVRDSTDQPTGELQELPAMHLVFDHYGIDFFEAASTPRALVQYARAARREGITTITDLLNPLSEKAIASMRATTADPDFPVRLVPALNALDWEPGAGSERVRQAMRHNHDKLHFGIVKIVTDGAIQNFTARLMWPGYLEMASNGVWNAPPQVFHDMVQHYHQAGLQLHIHTNGDEAVEIILEALEEALTLWPRPDHRHTLQHVQLIRQDQLRRVRALGACLNIFANHIYYWGDIHRTRTLGFDRCQRLEPTASAERLGIPFGIHCDAPVTPLSPLFTAHCAHTRETASGEVLGSAEAISRACALEAITLGAARTLHLDHCIGSLEPGKWADVTVLDDDPLQGDKSLKEIGVHATLLGGRPTTHA</sequence>
<evidence type="ECO:0000313" key="2">
    <source>
        <dbReference type="EMBL" id="PMR75732.1"/>
    </source>
</evidence>
<dbReference type="Gene3D" id="3.20.20.140">
    <property type="entry name" value="Metal-dependent hydrolases"/>
    <property type="match status" value="1"/>
</dbReference>
<evidence type="ECO:0000313" key="3">
    <source>
        <dbReference type="Proteomes" id="UP000235803"/>
    </source>
</evidence>
<name>A0A2N7U5N8_9GAMM</name>
<dbReference type="SUPFAM" id="SSF51556">
    <property type="entry name" value="Metallo-dependent hydrolases"/>
    <property type="match status" value="1"/>
</dbReference>
<comment type="caution">
    <text evidence="2">The sequence shown here is derived from an EMBL/GenBank/DDBJ whole genome shotgun (WGS) entry which is preliminary data.</text>
</comment>
<dbReference type="OrthoDB" id="9031471at2"/>
<dbReference type="Gene3D" id="2.30.40.10">
    <property type="entry name" value="Urease, subunit C, domain 1"/>
    <property type="match status" value="1"/>
</dbReference>
<evidence type="ECO:0000259" key="1">
    <source>
        <dbReference type="Pfam" id="PF07969"/>
    </source>
</evidence>
<dbReference type="SUPFAM" id="SSF51338">
    <property type="entry name" value="Composite domain of metallo-dependent hydrolases"/>
    <property type="match status" value="1"/>
</dbReference>
<dbReference type="EMBL" id="PNRF01000017">
    <property type="protein sequence ID" value="PMR75732.1"/>
    <property type="molecule type" value="Genomic_DNA"/>
</dbReference>
<keyword evidence="2" id="KW-0378">Hydrolase</keyword>